<dbReference type="InterPro" id="IPR036280">
    <property type="entry name" value="Multihaem_cyt_sf"/>
</dbReference>
<dbReference type="InterPro" id="IPR044016">
    <property type="entry name" value="Big_13"/>
</dbReference>
<protein>
    <submittedName>
        <fullName evidence="4">Putative multiheme cytochrome c</fullName>
    </submittedName>
</protein>
<dbReference type="SUPFAM" id="SSF48695">
    <property type="entry name" value="Multiheme cytochromes"/>
    <property type="match status" value="1"/>
</dbReference>
<reference evidence="5" key="1">
    <citation type="submission" date="2015-07" db="EMBL/GenBank/DDBJ databases">
        <title>Complete Genome of Thermincola ferriacetica strain Z-0001T.</title>
        <authorList>
            <person name="Lusk B."/>
            <person name="Badalamenti J.P."/>
            <person name="Parameswaran P."/>
            <person name="Bond D.R."/>
            <person name="Torres C.I."/>
        </authorList>
    </citation>
    <scope>NUCLEOTIDE SEQUENCE [LARGE SCALE GENOMIC DNA]</scope>
    <source>
        <strain evidence="5">Z-0001</strain>
    </source>
</reference>
<dbReference type="PANTHER" id="PTHR35038">
    <property type="entry name" value="DISSIMILATORY SULFITE REDUCTASE SIRA"/>
    <property type="match status" value="1"/>
</dbReference>
<dbReference type="Gene3D" id="2.60.40.10">
    <property type="entry name" value="Immunoglobulins"/>
    <property type="match status" value="2"/>
</dbReference>
<dbReference type="Gene3D" id="1.10.1130.10">
    <property type="entry name" value="Flavocytochrome C3, Chain A"/>
    <property type="match status" value="1"/>
</dbReference>
<keyword evidence="1" id="KW-0732">Signal</keyword>
<dbReference type="InterPro" id="IPR029467">
    <property type="entry name" value="Cyt_c7-like"/>
</dbReference>
<comment type="caution">
    <text evidence="4">The sequence shown here is derived from an EMBL/GenBank/DDBJ whole genome shotgun (WGS) entry which is preliminary data.</text>
</comment>
<keyword evidence="5" id="KW-1185">Reference proteome</keyword>
<evidence type="ECO:0000313" key="5">
    <source>
        <dbReference type="Proteomes" id="UP000037175"/>
    </source>
</evidence>
<dbReference type="Gene3D" id="1.10.720.180">
    <property type="match status" value="1"/>
</dbReference>
<dbReference type="Pfam" id="PF14522">
    <property type="entry name" value="Cytochrome_C7"/>
    <property type="match status" value="1"/>
</dbReference>
<dbReference type="EMBL" id="LGTE01000003">
    <property type="protein sequence ID" value="KNZ70539.1"/>
    <property type="molecule type" value="Genomic_DNA"/>
</dbReference>
<feature type="domain" description="Cytochrome c7-like" evidence="2">
    <location>
        <begin position="527"/>
        <end position="610"/>
    </location>
</feature>
<feature type="domain" description="Bacterial Ig-like" evidence="3">
    <location>
        <begin position="62"/>
        <end position="125"/>
    </location>
</feature>
<evidence type="ECO:0000256" key="1">
    <source>
        <dbReference type="ARBA" id="ARBA00022729"/>
    </source>
</evidence>
<evidence type="ECO:0000259" key="2">
    <source>
        <dbReference type="Pfam" id="PF14522"/>
    </source>
</evidence>
<evidence type="ECO:0000259" key="3">
    <source>
        <dbReference type="Pfam" id="PF19077"/>
    </source>
</evidence>
<organism evidence="4 5">
    <name type="scientific">Thermincola ferriacetica</name>
    <dbReference type="NCBI Taxonomy" id="281456"/>
    <lineage>
        <taxon>Bacteria</taxon>
        <taxon>Bacillati</taxon>
        <taxon>Bacillota</taxon>
        <taxon>Clostridia</taxon>
        <taxon>Eubacteriales</taxon>
        <taxon>Thermincolaceae</taxon>
        <taxon>Thermincola</taxon>
    </lineage>
</organism>
<evidence type="ECO:0000313" key="4">
    <source>
        <dbReference type="EMBL" id="KNZ70539.1"/>
    </source>
</evidence>
<dbReference type="InterPro" id="IPR013783">
    <property type="entry name" value="Ig-like_fold"/>
</dbReference>
<dbReference type="NCBIfam" id="NF033510">
    <property type="entry name" value="Ca_tandemer"/>
    <property type="match status" value="2"/>
</dbReference>
<gene>
    <name evidence="4" type="ORF">Tfer_0721</name>
</gene>
<sequence length="622" mass="68337" precursor="true">MKYHLHLKPIVLLTITALAFVTIAVPLPIHQLAVAAIPPMINITSPVEGQALNTTSVSILGSTETTVTVDVYIDDVWQGSTVPDSSGNWTFNAVSVGEGTHSLYATATDSGGNVGISNRVNFQVDVTAPELTITKPVNGSYVNLPLIEGRTEPETDVTVFVYGKQATVRSDLLGNWFYFDQTLPEGQHTVYATAVDKAGNVTTAPNCSFILDTTRPVILPDFSPPEDMTQVPLDVLARVYLVEKYPMDAETMRTAISLAEVGGTTGETVYGTVYSAVYTTVYGDPYYEIIFQPNALLRPYTKYRVSVNPLLKDAAGNPVYPRVWEFQTTGATVYENPHGNYTLNVNTCVNCHRPHRAQDPKLSRPIDAQAPIIDDYCNACHDGTAAPLPQNWPAANNHNFRMSIEGTAGPSACAGCHNPHLTLTEENPDLLMDYYYYEHNDPTNPYLPNSTEEALCENCHLSTIKDDPRVTYVMYNYRKWHTSKGTPEDYSLCLRCHDGSNASDIATYYKQPSRHTIKAEDGSYLNGHLACSDCHNTHGSSNLKMLREKLGHNKGRQFLSQGDTWDPANERRFCTSCHNNETELYGIVAGFVYDIPGHAATDTQYCSSCHGGSPVAAAHGPQ</sequence>
<accession>A0A0L6W610</accession>
<dbReference type="AlphaFoldDB" id="A0A0L6W610"/>
<dbReference type="RefSeq" id="WP_052216905.1">
    <property type="nucleotide sequence ID" value="NZ_LGTE01000003.1"/>
</dbReference>
<dbReference type="Pfam" id="PF19077">
    <property type="entry name" value="Big_13"/>
    <property type="match status" value="2"/>
</dbReference>
<feature type="domain" description="Bacterial Ig-like" evidence="3">
    <location>
        <begin position="145"/>
        <end position="213"/>
    </location>
</feature>
<name>A0A0L6W610_9FIRM</name>
<dbReference type="Proteomes" id="UP000037175">
    <property type="component" value="Unassembled WGS sequence"/>
</dbReference>
<dbReference type="InterPro" id="IPR051829">
    <property type="entry name" value="Multiheme_Cytochr_ET"/>
</dbReference>
<proteinExistence type="predicted"/>